<evidence type="ECO:0000313" key="2">
    <source>
        <dbReference type="Proteomes" id="UP000299102"/>
    </source>
</evidence>
<organism evidence="1 2">
    <name type="scientific">Eumeta variegata</name>
    <name type="common">Bagworm moth</name>
    <name type="synonym">Eumeta japonica</name>
    <dbReference type="NCBI Taxonomy" id="151549"/>
    <lineage>
        <taxon>Eukaryota</taxon>
        <taxon>Metazoa</taxon>
        <taxon>Ecdysozoa</taxon>
        <taxon>Arthropoda</taxon>
        <taxon>Hexapoda</taxon>
        <taxon>Insecta</taxon>
        <taxon>Pterygota</taxon>
        <taxon>Neoptera</taxon>
        <taxon>Endopterygota</taxon>
        <taxon>Lepidoptera</taxon>
        <taxon>Glossata</taxon>
        <taxon>Ditrysia</taxon>
        <taxon>Tineoidea</taxon>
        <taxon>Psychidae</taxon>
        <taxon>Oiketicinae</taxon>
        <taxon>Eumeta</taxon>
    </lineage>
</organism>
<gene>
    <name evidence="1" type="ORF">EVAR_83135_1</name>
</gene>
<comment type="caution">
    <text evidence="1">The sequence shown here is derived from an EMBL/GenBank/DDBJ whole genome shotgun (WGS) entry which is preliminary data.</text>
</comment>
<name>A0A4C1YE63_EUMVA</name>
<keyword evidence="2" id="KW-1185">Reference proteome</keyword>
<dbReference type="AlphaFoldDB" id="A0A4C1YE63"/>
<protein>
    <submittedName>
        <fullName evidence="1">Uncharacterized protein</fullName>
    </submittedName>
</protein>
<proteinExistence type="predicted"/>
<sequence length="101" mass="11285">MVGLEGHSLLAFGDVKNHQFGSLRPTTDDTQDKLEAIHSAVEAKLILRPLNFVEEAARPKPLAVATLRIPGPEVQSRARHMLIIPRYEKYIAEWWLPSCAG</sequence>
<accession>A0A4C1YE63</accession>
<reference evidence="1 2" key="1">
    <citation type="journal article" date="2019" name="Commun. Biol.">
        <title>The bagworm genome reveals a unique fibroin gene that provides high tensile strength.</title>
        <authorList>
            <person name="Kono N."/>
            <person name="Nakamura H."/>
            <person name="Ohtoshi R."/>
            <person name="Tomita M."/>
            <person name="Numata K."/>
            <person name="Arakawa K."/>
        </authorList>
    </citation>
    <scope>NUCLEOTIDE SEQUENCE [LARGE SCALE GENOMIC DNA]</scope>
</reference>
<evidence type="ECO:0000313" key="1">
    <source>
        <dbReference type="EMBL" id="GBP72625.1"/>
    </source>
</evidence>
<dbReference type="Proteomes" id="UP000299102">
    <property type="component" value="Unassembled WGS sequence"/>
</dbReference>
<dbReference type="EMBL" id="BGZK01001152">
    <property type="protein sequence ID" value="GBP72625.1"/>
    <property type="molecule type" value="Genomic_DNA"/>
</dbReference>